<sequence length="177" mass="19842">MFCRVLILIILFSGAGLVRAQDSHKYIGAKKCKTCHKKAKIGEQFKVWQEGPHAGAFKTLSSEKALKVASERGIADPSKAGECLKCHSTYAKHKDQLDKKTKLTLEEGVSCESCHGPGSDYKKKKIMKDQKLAISKGLIIPDEKTCRKCHNENSPTMKEFDFEKAKDKIKHPRPNKK</sequence>
<proteinExistence type="predicted"/>
<feature type="chain" id="PRO_5030859213" evidence="2">
    <location>
        <begin position="21"/>
        <end position="177"/>
    </location>
</feature>
<evidence type="ECO:0000256" key="2">
    <source>
        <dbReference type="SAM" id="SignalP"/>
    </source>
</evidence>
<dbReference type="Proteomes" id="UP000885771">
    <property type="component" value="Unassembled WGS sequence"/>
</dbReference>
<dbReference type="Pfam" id="PF13435">
    <property type="entry name" value="Cytochrome_C554"/>
    <property type="match status" value="1"/>
</dbReference>
<dbReference type="PANTHER" id="PTHR35038:SF8">
    <property type="entry name" value="C-TYPE POLYHEME CYTOCHROME OMCC"/>
    <property type="match status" value="1"/>
</dbReference>
<comment type="caution">
    <text evidence="4">The sequence shown here is derived from an EMBL/GenBank/DDBJ whole genome shotgun (WGS) entry which is preliminary data.</text>
</comment>
<evidence type="ECO:0000313" key="4">
    <source>
        <dbReference type="EMBL" id="HHM02743.1"/>
    </source>
</evidence>
<feature type="domain" description="Cytochrome c-552/4" evidence="3">
    <location>
        <begin position="31"/>
        <end position="116"/>
    </location>
</feature>
<dbReference type="SUPFAM" id="SSF48695">
    <property type="entry name" value="Multiheme cytochromes"/>
    <property type="match status" value="1"/>
</dbReference>
<keyword evidence="1 2" id="KW-0732">Signal</keyword>
<dbReference type="InterPro" id="IPR023155">
    <property type="entry name" value="Cyt_c-552/4"/>
</dbReference>
<accession>A0A7V5RQ70</accession>
<feature type="signal peptide" evidence="2">
    <location>
        <begin position="1"/>
        <end position="20"/>
    </location>
</feature>
<evidence type="ECO:0000259" key="3">
    <source>
        <dbReference type="Pfam" id="PF13435"/>
    </source>
</evidence>
<dbReference type="Gene3D" id="1.10.1130.10">
    <property type="entry name" value="Flavocytochrome C3, Chain A"/>
    <property type="match status" value="1"/>
</dbReference>
<reference evidence="4" key="1">
    <citation type="journal article" date="2020" name="mSystems">
        <title>Genome- and Community-Level Interaction Insights into Carbon Utilization and Element Cycling Functions of Hydrothermarchaeota in Hydrothermal Sediment.</title>
        <authorList>
            <person name="Zhou Z."/>
            <person name="Liu Y."/>
            <person name="Xu W."/>
            <person name="Pan J."/>
            <person name="Luo Z.H."/>
            <person name="Li M."/>
        </authorList>
    </citation>
    <scope>NUCLEOTIDE SEQUENCE [LARGE SCALE GENOMIC DNA]</scope>
    <source>
        <strain evidence="4">HyVt-460</strain>
    </source>
</reference>
<dbReference type="AlphaFoldDB" id="A0A7V5RQ70"/>
<dbReference type="InterPro" id="IPR051829">
    <property type="entry name" value="Multiheme_Cytochr_ET"/>
</dbReference>
<dbReference type="PANTHER" id="PTHR35038">
    <property type="entry name" value="DISSIMILATORY SULFITE REDUCTASE SIRA"/>
    <property type="match status" value="1"/>
</dbReference>
<dbReference type="EMBL" id="DRLI01000266">
    <property type="protein sequence ID" value="HHM02743.1"/>
    <property type="molecule type" value="Genomic_DNA"/>
</dbReference>
<name>A0A7V5RQ70_CALAY</name>
<evidence type="ECO:0000256" key="1">
    <source>
        <dbReference type="ARBA" id="ARBA00022729"/>
    </source>
</evidence>
<organism evidence="4">
    <name type="scientific">Caldithrix abyssi</name>
    <dbReference type="NCBI Taxonomy" id="187145"/>
    <lineage>
        <taxon>Bacteria</taxon>
        <taxon>Pseudomonadati</taxon>
        <taxon>Calditrichota</taxon>
        <taxon>Calditrichia</taxon>
        <taxon>Calditrichales</taxon>
        <taxon>Calditrichaceae</taxon>
        <taxon>Caldithrix</taxon>
    </lineage>
</organism>
<protein>
    <submittedName>
        <fullName evidence="4">Cytochrome C554</fullName>
    </submittedName>
</protein>
<dbReference type="InterPro" id="IPR036280">
    <property type="entry name" value="Multihaem_cyt_sf"/>
</dbReference>
<gene>
    <name evidence="4" type="ORF">ENJ15_06980</name>
</gene>